<evidence type="ECO:0000313" key="4">
    <source>
        <dbReference type="Proteomes" id="UP001367676"/>
    </source>
</evidence>
<comment type="caution">
    <text evidence="3">The sequence shown here is derived from an EMBL/GenBank/DDBJ whole genome shotgun (WGS) entry which is preliminary data.</text>
</comment>
<feature type="transmembrane region" description="Helical" evidence="2">
    <location>
        <begin position="265"/>
        <end position="287"/>
    </location>
</feature>
<accession>A0AAN9TPL3</accession>
<organism evidence="3 4">
    <name type="scientific">Parthenolecanium corni</name>
    <dbReference type="NCBI Taxonomy" id="536013"/>
    <lineage>
        <taxon>Eukaryota</taxon>
        <taxon>Metazoa</taxon>
        <taxon>Ecdysozoa</taxon>
        <taxon>Arthropoda</taxon>
        <taxon>Hexapoda</taxon>
        <taxon>Insecta</taxon>
        <taxon>Pterygota</taxon>
        <taxon>Neoptera</taxon>
        <taxon>Paraneoptera</taxon>
        <taxon>Hemiptera</taxon>
        <taxon>Sternorrhyncha</taxon>
        <taxon>Coccoidea</taxon>
        <taxon>Coccidae</taxon>
        <taxon>Parthenolecanium</taxon>
    </lineage>
</organism>
<evidence type="ECO:0000256" key="1">
    <source>
        <dbReference type="SAM" id="MobiDB-lite"/>
    </source>
</evidence>
<dbReference type="AlphaFoldDB" id="A0AAN9TPL3"/>
<dbReference type="Proteomes" id="UP001367676">
    <property type="component" value="Unassembled WGS sequence"/>
</dbReference>
<dbReference type="EMBL" id="JBBCAQ010000008">
    <property type="protein sequence ID" value="KAK7602542.1"/>
    <property type="molecule type" value="Genomic_DNA"/>
</dbReference>
<keyword evidence="2" id="KW-1133">Transmembrane helix</keyword>
<gene>
    <name evidence="3" type="ORF">V9T40_008131</name>
</gene>
<keyword evidence="2" id="KW-0812">Transmembrane</keyword>
<keyword evidence="2" id="KW-0472">Membrane</keyword>
<name>A0AAN9TPL3_9HEMI</name>
<protein>
    <submittedName>
        <fullName evidence="3">Uncharacterized protein</fullName>
    </submittedName>
</protein>
<sequence>MGATIDISKYVYFLPVVILQAHVSNSALYTTYSIEADRTCTINGLQPRVLKVSSKSGAIVEENSYFDRHSLSGKYPYKCSFIVDANSNLGIIAVIQEMKLRRDEDTHECIDYVQFRHSNYITVPFVDISVQHKEERPWGAKICGKVDAKKPDISSFNIADATKEKMLPSAFVDREGKIDVRIYVANVTRSADTELDLKIAFTAYQPCSDVSSPLYKKCSTPICIWHEYFNDGILNCPYTTCADEGGCQLYVEAGFRHGTGLATKIMVGAVAGIFTMFIVFVLFLWVFRHCAICWNSPTTSAQNTTQMRPVPTAEEIQPTAPPGSPSIDKDLPPSYESLFPNP</sequence>
<keyword evidence="4" id="KW-1185">Reference proteome</keyword>
<proteinExistence type="predicted"/>
<feature type="region of interest" description="Disordered" evidence="1">
    <location>
        <begin position="300"/>
        <end position="342"/>
    </location>
</feature>
<evidence type="ECO:0000313" key="3">
    <source>
        <dbReference type="EMBL" id="KAK7602542.1"/>
    </source>
</evidence>
<evidence type="ECO:0000256" key="2">
    <source>
        <dbReference type="SAM" id="Phobius"/>
    </source>
</evidence>
<reference evidence="3 4" key="1">
    <citation type="submission" date="2024-03" db="EMBL/GenBank/DDBJ databases">
        <title>Adaptation during the transition from Ophiocordyceps entomopathogen to insect associate is accompanied by gene loss and intensified selection.</title>
        <authorList>
            <person name="Ward C.M."/>
            <person name="Onetto C.A."/>
            <person name="Borneman A.R."/>
        </authorList>
    </citation>
    <scope>NUCLEOTIDE SEQUENCE [LARGE SCALE GENOMIC DNA]</scope>
    <source>
        <strain evidence="3">AWRI1</strain>
        <tissue evidence="3">Single Adult Female</tissue>
    </source>
</reference>